<dbReference type="EMBL" id="JAJSOF020000025">
    <property type="protein sequence ID" value="KAJ4435086.1"/>
    <property type="molecule type" value="Genomic_DNA"/>
</dbReference>
<protein>
    <recommendedName>
        <fullName evidence="1">Reverse transcriptase domain-containing protein</fullName>
    </recommendedName>
</protein>
<dbReference type="InterPro" id="IPR000477">
    <property type="entry name" value="RT_dom"/>
</dbReference>
<dbReference type="Proteomes" id="UP001148838">
    <property type="component" value="Unassembled WGS sequence"/>
</dbReference>
<feature type="domain" description="Reverse transcriptase" evidence="1">
    <location>
        <begin position="1"/>
        <end position="198"/>
    </location>
</feature>
<proteinExistence type="predicted"/>
<evidence type="ECO:0000313" key="3">
    <source>
        <dbReference type="Proteomes" id="UP001148838"/>
    </source>
</evidence>
<dbReference type="PANTHER" id="PTHR47027:SF20">
    <property type="entry name" value="REVERSE TRANSCRIPTASE-LIKE PROTEIN WITH RNA-DIRECTED DNA POLYMERASE DOMAIN"/>
    <property type="match status" value="1"/>
</dbReference>
<dbReference type="PROSITE" id="PS50878">
    <property type="entry name" value="RT_POL"/>
    <property type="match status" value="1"/>
</dbReference>
<name>A0ABQ8SLP1_PERAM</name>
<gene>
    <name evidence="2" type="ORF">ANN_23661</name>
</gene>
<accession>A0ABQ8SLP1</accession>
<dbReference type="SUPFAM" id="SSF56672">
    <property type="entry name" value="DNA/RNA polymerases"/>
    <property type="match status" value="1"/>
</dbReference>
<comment type="caution">
    <text evidence="2">The sequence shown here is derived from an EMBL/GenBank/DDBJ whole genome shotgun (WGS) entry which is preliminary data.</text>
</comment>
<dbReference type="Pfam" id="PF00078">
    <property type="entry name" value="RVT_1"/>
    <property type="match status" value="1"/>
</dbReference>
<dbReference type="PANTHER" id="PTHR47027">
    <property type="entry name" value="REVERSE TRANSCRIPTASE DOMAIN-CONTAINING PROTEIN"/>
    <property type="match status" value="1"/>
</dbReference>
<organism evidence="2 3">
    <name type="scientific">Periplaneta americana</name>
    <name type="common">American cockroach</name>
    <name type="synonym">Blatta americana</name>
    <dbReference type="NCBI Taxonomy" id="6978"/>
    <lineage>
        <taxon>Eukaryota</taxon>
        <taxon>Metazoa</taxon>
        <taxon>Ecdysozoa</taxon>
        <taxon>Arthropoda</taxon>
        <taxon>Hexapoda</taxon>
        <taxon>Insecta</taxon>
        <taxon>Pterygota</taxon>
        <taxon>Neoptera</taxon>
        <taxon>Polyneoptera</taxon>
        <taxon>Dictyoptera</taxon>
        <taxon>Blattodea</taxon>
        <taxon>Blattoidea</taxon>
        <taxon>Blattidae</taxon>
        <taxon>Blattinae</taxon>
        <taxon>Periplaneta</taxon>
    </lineage>
</organism>
<reference evidence="2 3" key="1">
    <citation type="journal article" date="2022" name="Allergy">
        <title>Genome assembly and annotation of Periplaneta americana reveal a comprehensive cockroach allergen profile.</title>
        <authorList>
            <person name="Wang L."/>
            <person name="Xiong Q."/>
            <person name="Saelim N."/>
            <person name="Wang L."/>
            <person name="Nong W."/>
            <person name="Wan A.T."/>
            <person name="Shi M."/>
            <person name="Liu X."/>
            <person name="Cao Q."/>
            <person name="Hui J.H.L."/>
            <person name="Sookrung N."/>
            <person name="Leung T.F."/>
            <person name="Tungtrongchitr A."/>
            <person name="Tsui S.K.W."/>
        </authorList>
    </citation>
    <scope>NUCLEOTIDE SEQUENCE [LARGE SCALE GENOMIC DNA]</scope>
    <source>
        <strain evidence="2">PWHHKU_190912</strain>
    </source>
</reference>
<sequence length="270" mass="31464">MHDIVQKRLKLHPATSSLIHSTRDTDVRDQRTRLFSVDEIGDSEMIFGEMRPRFRQRLPCIHMTVRENLGKPNQHYHIGTSRLNIDRRKMSEGTEIRRGVRQGCPLSPTCSNTYLEDLVKNCFQNMRGVIVEGRIMKCVRFADDKTLLADEMMLRDMLLELNDSCEQYGMEINANKTKTMVIGRKVKKLRDCTVGYILDCGYNIKVNPTVIMHHSEQFWTFLFLDILLTGHLFPRTFVLGHFTLDSFVYDIFSSGRFGTDILTWKRPESH</sequence>
<evidence type="ECO:0000313" key="2">
    <source>
        <dbReference type="EMBL" id="KAJ4435086.1"/>
    </source>
</evidence>
<keyword evidence="3" id="KW-1185">Reference proteome</keyword>
<evidence type="ECO:0000259" key="1">
    <source>
        <dbReference type="PROSITE" id="PS50878"/>
    </source>
</evidence>
<dbReference type="InterPro" id="IPR043502">
    <property type="entry name" value="DNA/RNA_pol_sf"/>
</dbReference>